<protein>
    <submittedName>
        <fullName evidence="3">Flagellar assembly protein A</fullName>
    </submittedName>
</protein>
<name>A0ABW4LSQ5_9BACI</name>
<dbReference type="InterPro" id="IPR046865">
    <property type="entry name" value="FapA_b_solenoid"/>
</dbReference>
<keyword evidence="3" id="KW-0969">Cilium</keyword>
<dbReference type="PANTHER" id="PTHR38032">
    <property type="entry name" value="POLYMERASE-RELATED"/>
    <property type="match status" value="1"/>
</dbReference>
<accession>A0ABW4LSQ5</accession>
<dbReference type="Pfam" id="PF03961">
    <property type="entry name" value="FapA"/>
    <property type="match status" value="1"/>
</dbReference>
<dbReference type="InterPro" id="IPR032782">
    <property type="entry name" value="KhpB_N"/>
</dbReference>
<keyword evidence="3" id="KW-0282">Flagellum</keyword>
<gene>
    <name evidence="3" type="ORF">ACFSCX_15220</name>
</gene>
<dbReference type="SMART" id="SM01245">
    <property type="entry name" value="Jag_N"/>
    <property type="match status" value="1"/>
</dbReference>
<dbReference type="RefSeq" id="WP_377929104.1">
    <property type="nucleotide sequence ID" value="NZ_JBHUEM010000024.1"/>
</dbReference>
<evidence type="ECO:0000313" key="4">
    <source>
        <dbReference type="Proteomes" id="UP001597214"/>
    </source>
</evidence>
<feature type="domain" description="RNA-binding protein KhpB N-terminal" evidence="2">
    <location>
        <begin position="5"/>
        <end position="56"/>
    </location>
</feature>
<comment type="caution">
    <text evidence="3">The sequence shown here is derived from an EMBL/GenBank/DDBJ whole genome shotgun (WGS) entry which is preliminary data.</text>
</comment>
<keyword evidence="4" id="KW-1185">Reference proteome</keyword>
<feature type="region of interest" description="Disordered" evidence="1">
    <location>
        <begin position="58"/>
        <end position="81"/>
    </location>
</feature>
<dbReference type="EMBL" id="JBHUEM010000024">
    <property type="protein sequence ID" value="MFD1737886.1"/>
    <property type="molecule type" value="Genomic_DNA"/>
</dbReference>
<dbReference type="InterPro" id="IPR046866">
    <property type="entry name" value="FapA_N"/>
</dbReference>
<evidence type="ECO:0000313" key="3">
    <source>
        <dbReference type="EMBL" id="MFD1737886.1"/>
    </source>
</evidence>
<sequence length="684" mass="75530">MQTIVAKGKDVQDAIIIGLNTLGVNKDEVDIEIIQSNEKGFLGLGTKKAVVKLTIQKGQENRSNNSHDSSQQILNDGDKPREEDLTKVLQPQEKVDDSIHTLEGKVWVKDGRLYCRDSPTRFPLVTIQEGLRLMKNGQSITEETTIVSEAHHYEIEVDSLEERETKWSIKIDKQGLIVLLTVEPGYTITRSLQDVVPDYHIDVKVDEKKEIINSLTQHDVINELKSLGINEGYDIEEIIKATSVEEPSTFEIATGKSPTDGNDGWIEYLVNLQGNNEFLEKEDGRIDYKEVQTFPAVDRGAVIGIIHRPIPGESGYTVQNELIPAPKVYPVIVRPGNGIIIEENKIVATASGRPQVEQRGKLITVAVKPKLVHQGNVDLESGNIRFIGDVEIVGEVNNMVVEAEGEINVHKLVNKAILTTSGSIITYGNIVGSEISAGKNNMLQVELGHLLGSLYQQTEKLLKVVNELMLSPAFKSSDLSNGGLKPLIRILLEKKFQSFPSIAKKYVEVVRKGETYLDEEWKEVAISLNHLFLSLTNEVISIERIEQLSQKMKKLNEESDSPIDQDSFITVPNVLKSKIYCSGNVLIVGKSCTHSTIHAGGSLKVKGALRGGEVYGRLGVDINEVGAESGVTTLISVPSDQTIKINKAMEGTTIKIGKSKYTFQDVTYEVVAYLDNEGNIAFKS</sequence>
<evidence type="ECO:0000259" key="2">
    <source>
        <dbReference type="SMART" id="SM01245"/>
    </source>
</evidence>
<dbReference type="Gene3D" id="3.30.30.80">
    <property type="entry name" value="probable RNA-binding protein from clostridium symbiosum atcc 14940"/>
    <property type="match status" value="1"/>
</dbReference>
<dbReference type="InterPro" id="IPR038247">
    <property type="entry name" value="Jag_N_dom_sf"/>
</dbReference>
<keyword evidence="3" id="KW-0966">Cell projection</keyword>
<dbReference type="Pfam" id="PF20250">
    <property type="entry name" value="FapA_N"/>
    <property type="match status" value="1"/>
</dbReference>
<evidence type="ECO:0000256" key="1">
    <source>
        <dbReference type="SAM" id="MobiDB-lite"/>
    </source>
</evidence>
<reference evidence="4" key="1">
    <citation type="journal article" date="2019" name="Int. J. Syst. Evol. Microbiol.">
        <title>The Global Catalogue of Microorganisms (GCM) 10K type strain sequencing project: providing services to taxonomists for standard genome sequencing and annotation.</title>
        <authorList>
            <consortium name="The Broad Institute Genomics Platform"/>
            <consortium name="The Broad Institute Genome Sequencing Center for Infectious Disease"/>
            <person name="Wu L."/>
            <person name="Ma J."/>
        </authorList>
    </citation>
    <scope>NUCLEOTIDE SEQUENCE [LARGE SCALE GENOMIC DNA]</scope>
    <source>
        <strain evidence="4">CCUG 49339</strain>
    </source>
</reference>
<dbReference type="Pfam" id="PF14804">
    <property type="entry name" value="Jag_N"/>
    <property type="match status" value="1"/>
</dbReference>
<dbReference type="InterPro" id="IPR005646">
    <property type="entry name" value="FapA"/>
</dbReference>
<dbReference type="PANTHER" id="PTHR38032:SF1">
    <property type="entry name" value="RNA-BINDING PROTEIN KHPB N-TERMINAL DOMAIN-CONTAINING PROTEIN"/>
    <property type="match status" value="1"/>
</dbReference>
<dbReference type="Proteomes" id="UP001597214">
    <property type="component" value="Unassembled WGS sequence"/>
</dbReference>
<feature type="compositionally biased region" description="Polar residues" evidence="1">
    <location>
        <begin position="58"/>
        <end position="74"/>
    </location>
</feature>
<proteinExistence type="predicted"/>
<organism evidence="3 4">
    <name type="scientific">Bacillus salitolerans</name>
    <dbReference type="NCBI Taxonomy" id="1437434"/>
    <lineage>
        <taxon>Bacteria</taxon>
        <taxon>Bacillati</taxon>
        <taxon>Bacillota</taxon>
        <taxon>Bacilli</taxon>
        <taxon>Bacillales</taxon>
        <taxon>Bacillaceae</taxon>
        <taxon>Bacillus</taxon>
    </lineage>
</organism>